<name>A0A9W8EEL2_9FUNG</name>
<feature type="repeat" description="WD" evidence="5">
    <location>
        <begin position="407"/>
        <end position="438"/>
    </location>
</feature>
<dbReference type="SUPFAM" id="SSF50978">
    <property type="entry name" value="WD40 repeat-like"/>
    <property type="match status" value="1"/>
</dbReference>
<dbReference type="GO" id="GO:0005634">
    <property type="term" value="C:nucleus"/>
    <property type="evidence" value="ECO:0007669"/>
    <property type="project" value="TreeGrafter"/>
</dbReference>
<dbReference type="GO" id="GO:0006357">
    <property type="term" value="P:regulation of transcription by RNA polymerase II"/>
    <property type="evidence" value="ECO:0007669"/>
    <property type="project" value="TreeGrafter"/>
</dbReference>
<keyword evidence="1 5" id="KW-0853">WD repeat</keyword>
<dbReference type="SUPFAM" id="SSF47370">
    <property type="entry name" value="Bromodomain"/>
    <property type="match status" value="1"/>
</dbReference>
<evidence type="ECO:0000256" key="1">
    <source>
        <dbReference type="ARBA" id="ARBA00022574"/>
    </source>
</evidence>
<evidence type="ECO:0000313" key="8">
    <source>
        <dbReference type="EMBL" id="KAJ1984584.1"/>
    </source>
</evidence>
<dbReference type="GO" id="GO:0007010">
    <property type="term" value="P:cytoskeleton organization"/>
    <property type="evidence" value="ECO:0007669"/>
    <property type="project" value="TreeGrafter"/>
</dbReference>
<dbReference type="Pfam" id="PF00400">
    <property type="entry name" value="WD40"/>
    <property type="match status" value="4"/>
</dbReference>
<feature type="region of interest" description="Disordered" evidence="6">
    <location>
        <begin position="841"/>
        <end position="1071"/>
    </location>
</feature>
<sequence length="1594" mass="177685">MNSRISPASMRSVVEKELYFLVLHFLKSSSCPEAAQALGHTVQTHPELLPLRYDWLGHPHAQTYADLVAQHPHLPSSHLLDLLLGLTSCPSLPKLPPHALTTTLGSSSVASDPQAQPLAWVNRVERRRLAWSAPPTAWPLSLTHQYEELVRVHGHNYPTYCVGFDRTGRRLVTGSDDFLVKVWCAQSGYLIHTLRGHQEPISDIAINLENTLLATASLDGIVRVWCLKTGAPQGILPGNRSGSRKSISSVLFSPSPIPQTRFLMATGDDGLARLWQWSRKHNSFSRDPIVLDCKSSPRDSIRCSTFNHTGSHFAVSGTDGVVRVFSTIAHLSPESIKIPERKEFYDERTRDGQYCLRRHSPLTSPALGSHPLDPNTVQAPDQLPLLYVPDDSLGHRSAVEPKLVAKLEGHFGAVTALLYSHNGQRIMSSSADGTSRVWTFDRRAQKWASLCFEVGTAQLVSTTAQANRGSSNGPTSPNGLETQTVPTSRRNEALASSDTAVPSVSQPSAVAAPPTGASDSTLGKPSPVTMAIWSLHDTYVIIAALLGVVKVFNSTTGDEWCSLLGHTDEVYVITSHPTSEHIVLTAGYDGRIILWDVVAGRQLRMYHYPERRFLDGCFSGDGFQFAVTDDQGACTLFGLGCNRDQFKHARQFKEQMFWSDYMPIRLDADFNVIDEQTQVAPHLMPRTPILDFDGREYSAQKGPHYGLDFPTHLPTDMIQRQELARLHQLKQEVATASTELLVTSVIPTKAAKQKRPRRAPTRRTEEIEDVMDDPVALQALINSLPDDEDDGEYQGSSPSEVDNNLTDLDASDTETAARGYNAQTRVTHYFIDDEAVEDNTFDLDEDSESSRTRRRQRRQRGGIRTRASASSDHGNGHTESMDSDESISTALARNAADSRFSRLRASRQRRPPRRRRSSSSSHRVPQRPLSATRDRAQTPSQPSRRLRDRQALPTYAESSDSDILNIDEAARDPSPPTPNPSRPTRLSAVVYDSSDPDAIVNTRLRSRPQRKQPSFSLSDEDDSEDAAPARASGDPGPSRPRHTAANGTSSAVTTTNGHSKGKAPANPLRLRLNTRTNAITAVETESPATSSQRSSPSIDNFWFSGNTPRVVPYRPQMGDLVVYFQEGHRQFLATSPLASATPDKDLPWHRRPPIDLMAFAQVAAIQYRVGQPVWCRVTLQQVQLTTPGATTPAGSPTRPRSALGTGFAPPAFTTTRHRFHVDFHDTTSCPDFIILYSRYKAGIDQRLRVRDRVLVLYNDDEMYPAVIQDDRAGPGCREPTSAPVCPWQQYLVKWIPATQPPMHMSPWELYKTNEDHVELDAAVEQLAAHETTACLEVIEVLARLPQFECFVEPVNVDDYPGYTDVVAYPMCFEYMTERLRSHYYRRLEAVEYDIRLIAENATAFNLAHSPVATAARKLTKTFEQNLREQLRLSARLRPSARTGATKYYHYSDEYEELEVPNEDNTDEEDGGDLPLSESESEVEAPSARRARRARSRRVAIWDVDETAEAEMHDPEDPLVDVVSADDFIEHDSDDLPSRRRGRRRPTQRSPPTTSSRPRRTAPGPAATPYSTRTRKRRRVSYDDPFYSSDEDFGP</sequence>
<feature type="compositionally biased region" description="Low complexity" evidence="6">
    <location>
        <begin position="918"/>
        <end position="928"/>
    </location>
</feature>
<evidence type="ECO:0000313" key="9">
    <source>
        <dbReference type="Proteomes" id="UP001151582"/>
    </source>
</evidence>
<feature type="region of interest" description="Disordered" evidence="6">
    <location>
        <begin position="785"/>
        <end position="806"/>
    </location>
</feature>
<organism evidence="8 9">
    <name type="scientific">Dimargaris verticillata</name>
    <dbReference type="NCBI Taxonomy" id="2761393"/>
    <lineage>
        <taxon>Eukaryota</taxon>
        <taxon>Fungi</taxon>
        <taxon>Fungi incertae sedis</taxon>
        <taxon>Zoopagomycota</taxon>
        <taxon>Kickxellomycotina</taxon>
        <taxon>Dimargaritomycetes</taxon>
        <taxon>Dimargaritales</taxon>
        <taxon>Dimargaritaceae</taxon>
        <taxon>Dimargaris</taxon>
    </lineage>
</organism>
<dbReference type="PROSITE" id="PS50014">
    <property type="entry name" value="BROMODOMAIN_2"/>
    <property type="match status" value="1"/>
</dbReference>
<comment type="caution">
    <text evidence="8">The sequence shown here is derived from an EMBL/GenBank/DDBJ whole genome shotgun (WGS) entry which is preliminary data.</text>
</comment>
<evidence type="ECO:0000256" key="5">
    <source>
        <dbReference type="PROSITE-ProRule" id="PRU00221"/>
    </source>
</evidence>
<dbReference type="EMBL" id="JANBQB010000015">
    <property type="protein sequence ID" value="KAJ1984584.1"/>
    <property type="molecule type" value="Genomic_DNA"/>
</dbReference>
<evidence type="ECO:0000256" key="6">
    <source>
        <dbReference type="SAM" id="MobiDB-lite"/>
    </source>
</evidence>
<dbReference type="Proteomes" id="UP001151582">
    <property type="component" value="Unassembled WGS sequence"/>
</dbReference>
<feature type="region of interest" description="Disordered" evidence="6">
    <location>
        <begin position="1528"/>
        <end position="1594"/>
    </location>
</feature>
<dbReference type="InterPro" id="IPR036427">
    <property type="entry name" value="Bromodomain-like_sf"/>
</dbReference>
<feature type="compositionally biased region" description="Basic residues" evidence="6">
    <location>
        <begin position="852"/>
        <end position="863"/>
    </location>
</feature>
<gene>
    <name evidence="8" type="ORF">H4R34_000556</name>
</gene>
<dbReference type="InterPro" id="IPR001487">
    <property type="entry name" value="Bromodomain"/>
</dbReference>
<dbReference type="SMART" id="SM00320">
    <property type="entry name" value="WD40"/>
    <property type="match status" value="8"/>
</dbReference>
<feature type="compositionally biased region" description="Polar residues" evidence="6">
    <location>
        <begin position="464"/>
        <end position="508"/>
    </location>
</feature>
<feature type="repeat" description="WD" evidence="5">
    <location>
        <begin position="563"/>
        <end position="605"/>
    </location>
</feature>
<dbReference type="InterPro" id="IPR019775">
    <property type="entry name" value="WD40_repeat_CS"/>
</dbReference>
<feature type="compositionally biased region" description="Basic and acidic residues" evidence="6">
    <location>
        <begin position="1528"/>
        <end position="1537"/>
    </location>
</feature>
<dbReference type="PROSITE" id="PS50294">
    <property type="entry name" value="WD_REPEATS_REGION"/>
    <property type="match status" value="4"/>
</dbReference>
<feature type="compositionally biased region" description="Acidic residues" evidence="6">
    <location>
        <begin position="1453"/>
        <end position="1471"/>
    </location>
</feature>
<dbReference type="PROSITE" id="PS50082">
    <property type="entry name" value="WD_REPEATS_2"/>
    <property type="match status" value="4"/>
</dbReference>
<dbReference type="Gene3D" id="2.130.10.10">
    <property type="entry name" value="YVTN repeat-like/Quinoprotein amine dehydrogenase"/>
    <property type="match status" value="2"/>
</dbReference>
<feature type="compositionally biased region" description="Polar residues" evidence="6">
    <location>
        <begin position="1045"/>
        <end position="1058"/>
    </location>
</feature>
<evidence type="ECO:0000256" key="2">
    <source>
        <dbReference type="ARBA" id="ARBA00022737"/>
    </source>
</evidence>
<dbReference type="Pfam" id="PF00439">
    <property type="entry name" value="Bromodomain"/>
    <property type="match status" value="1"/>
</dbReference>
<dbReference type="Gene3D" id="1.20.920.10">
    <property type="entry name" value="Bromodomain-like"/>
    <property type="match status" value="1"/>
</dbReference>
<feature type="region of interest" description="Disordered" evidence="6">
    <location>
        <begin position="750"/>
        <end position="773"/>
    </location>
</feature>
<dbReference type="InterPro" id="IPR057452">
    <property type="entry name" value="BRWD/PHIP_N"/>
</dbReference>
<proteinExistence type="predicted"/>
<keyword evidence="9" id="KW-1185">Reference proteome</keyword>
<dbReference type="PROSITE" id="PS00633">
    <property type="entry name" value="BROMODOMAIN_1"/>
    <property type="match status" value="1"/>
</dbReference>
<keyword evidence="3 4" id="KW-0103">Bromodomain</keyword>
<dbReference type="PANTHER" id="PTHR16266:SF17">
    <property type="entry name" value="BRWD3"/>
    <property type="match status" value="1"/>
</dbReference>
<accession>A0A9W8EEL2</accession>
<feature type="region of interest" description="Disordered" evidence="6">
    <location>
        <begin position="464"/>
        <end position="523"/>
    </location>
</feature>
<dbReference type="Pfam" id="PF25437">
    <property type="entry name" value="BRWD1_N"/>
    <property type="match status" value="1"/>
</dbReference>
<feature type="compositionally biased region" description="Low complexity" evidence="6">
    <location>
        <begin position="1547"/>
        <end position="1568"/>
    </location>
</feature>
<feature type="region of interest" description="Disordered" evidence="6">
    <location>
        <begin position="1451"/>
        <end position="1496"/>
    </location>
</feature>
<dbReference type="SMART" id="SM00297">
    <property type="entry name" value="BROMO"/>
    <property type="match status" value="1"/>
</dbReference>
<protein>
    <recommendedName>
        <fullName evidence="7">Bromo domain-containing protein</fullName>
    </recommendedName>
</protein>
<dbReference type="OrthoDB" id="538223at2759"/>
<feature type="compositionally biased region" description="Basic residues" evidence="6">
    <location>
        <begin position="901"/>
        <end position="917"/>
    </location>
</feature>
<feature type="repeat" description="WD" evidence="5">
    <location>
        <begin position="152"/>
        <end position="193"/>
    </location>
</feature>
<evidence type="ECO:0000256" key="4">
    <source>
        <dbReference type="PROSITE-ProRule" id="PRU00035"/>
    </source>
</evidence>
<feature type="compositionally biased region" description="Polar residues" evidence="6">
    <location>
        <begin position="794"/>
        <end position="806"/>
    </location>
</feature>
<dbReference type="InterPro" id="IPR001680">
    <property type="entry name" value="WD40_rpt"/>
</dbReference>
<dbReference type="GO" id="GO:0008360">
    <property type="term" value="P:regulation of cell shape"/>
    <property type="evidence" value="ECO:0007669"/>
    <property type="project" value="TreeGrafter"/>
</dbReference>
<dbReference type="PANTHER" id="PTHR16266">
    <property type="entry name" value="WD REPEAT DOMAIN 9"/>
    <property type="match status" value="1"/>
</dbReference>
<feature type="domain" description="Bromo" evidence="7">
    <location>
        <begin position="1342"/>
        <end position="1412"/>
    </location>
</feature>
<dbReference type="InterPro" id="IPR018359">
    <property type="entry name" value="Bromodomain_CS"/>
</dbReference>
<dbReference type="InterPro" id="IPR052060">
    <property type="entry name" value="Bromo_WD_repeat"/>
</dbReference>
<keyword evidence="2" id="KW-0677">Repeat</keyword>
<evidence type="ECO:0000256" key="3">
    <source>
        <dbReference type="ARBA" id="ARBA00023117"/>
    </source>
</evidence>
<dbReference type="PROSITE" id="PS00678">
    <property type="entry name" value="WD_REPEATS_1"/>
    <property type="match status" value="1"/>
</dbReference>
<feature type="compositionally biased region" description="Basic residues" evidence="6">
    <location>
        <begin position="751"/>
        <end position="761"/>
    </location>
</feature>
<dbReference type="InterPro" id="IPR015943">
    <property type="entry name" value="WD40/YVTN_repeat-like_dom_sf"/>
</dbReference>
<evidence type="ECO:0000259" key="7">
    <source>
        <dbReference type="PROSITE" id="PS50014"/>
    </source>
</evidence>
<feature type="repeat" description="WD" evidence="5">
    <location>
        <begin position="194"/>
        <end position="235"/>
    </location>
</feature>
<dbReference type="InterPro" id="IPR036322">
    <property type="entry name" value="WD40_repeat_dom_sf"/>
</dbReference>
<reference evidence="8" key="1">
    <citation type="submission" date="2022-07" db="EMBL/GenBank/DDBJ databases">
        <title>Phylogenomic reconstructions and comparative analyses of Kickxellomycotina fungi.</title>
        <authorList>
            <person name="Reynolds N.K."/>
            <person name="Stajich J.E."/>
            <person name="Barry K."/>
            <person name="Grigoriev I.V."/>
            <person name="Crous P."/>
            <person name="Smith M.E."/>
        </authorList>
    </citation>
    <scope>NUCLEOTIDE SEQUENCE</scope>
    <source>
        <strain evidence="8">RSA 567</strain>
    </source>
</reference>
<dbReference type="GO" id="GO:0006325">
    <property type="term" value="P:chromatin organization"/>
    <property type="evidence" value="ECO:0007669"/>
    <property type="project" value="UniProtKB-ARBA"/>
</dbReference>